<gene>
    <name evidence="4" type="ORF">GSOID_T00014374001</name>
    <name evidence="5" type="ORF">GSOID_T00025398001</name>
    <name evidence="6" type="ORF">GSOID_T00032501001</name>
</gene>
<dbReference type="Pfam" id="PF00294">
    <property type="entry name" value="PfkB"/>
    <property type="match status" value="1"/>
</dbReference>
<dbReference type="InterPro" id="IPR011611">
    <property type="entry name" value="PfkB_dom"/>
</dbReference>
<dbReference type="InterPro" id="IPR029056">
    <property type="entry name" value="Ribokinase-like"/>
</dbReference>
<name>E4XL03_OIKDI</name>
<dbReference type="Gene3D" id="3.40.1190.20">
    <property type="match status" value="2"/>
</dbReference>
<proteinExistence type="predicted"/>
<dbReference type="Proteomes" id="UP000011014">
    <property type="component" value="Unassembled WGS sequence"/>
</dbReference>
<dbReference type="OrthoDB" id="415590at2759"/>
<dbReference type="PANTHER" id="PTHR10584:SF166">
    <property type="entry name" value="RIBOKINASE"/>
    <property type="match status" value="1"/>
</dbReference>
<dbReference type="Proteomes" id="UP000001307">
    <property type="component" value="Unassembled WGS sequence"/>
</dbReference>
<keyword evidence="7" id="KW-1185">Reference proteome</keyword>
<dbReference type="AlphaFoldDB" id="E4XL03"/>
<dbReference type="GO" id="GO:0006796">
    <property type="term" value="P:phosphate-containing compound metabolic process"/>
    <property type="evidence" value="ECO:0007669"/>
    <property type="project" value="UniProtKB-ARBA"/>
</dbReference>
<dbReference type="EMBL" id="FN654305">
    <property type="protein sequence ID" value="CBY31491.1"/>
    <property type="molecule type" value="Genomic_DNA"/>
</dbReference>
<organism evidence="4">
    <name type="scientific">Oikopleura dioica</name>
    <name type="common">Tunicate</name>
    <dbReference type="NCBI Taxonomy" id="34765"/>
    <lineage>
        <taxon>Eukaryota</taxon>
        <taxon>Metazoa</taxon>
        <taxon>Chordata</taxon>
        <taxon>Tunicata</taxon>
        <taxon>Appendicularia</taxon>
        <taxon>Copelata</taxon>
        <taxon>Oikopleuridae</taxon>
        <taxon>Oikopleura</taxon>
    </lineage>
</organism>
<evidence type="ECO:0000256" key="1">
    <source>
        <dbReference type="ARBA" id="ARBA00022679"/>
    </source>
</evidence>
<dbReference type="PANTHER" id="PTHR10584">
    <property type="entry name" value="SUGAR KINASE"/>
    <property type="match status" value="1"/>
</dbReference>
<dbReference type="GO" id="GO:0016301">
    <property type="term" value="F:kinase activity"/>
    <property type="evidence" value="ECO:0007669"/>
    <property type="project" value="UniProtKB-KW"/>
</dbReference>
<evidence type="ECO:0000259" key="3">
    <source>
        <dbReference type="Pfam" id="PF00294"/>
    </source>
</evidence>
<evidence type="ECO:0000313" key="6">
    <source>
        <dbReference type="EMBL" id="CBY38551.1"/>
    </source>
</evidence>
<dbReference type="EMBL" id="FN653067">
    <property type="protein sequence ID" value="CBY10764.1"/>
    <property type="molecule type" value="Genomic_DNA"/>
</dbReference>
<evidence type="ECO:0000313" key="7">
    <source>
        <dbReference type="Proteomes" id="UP000001307"/>
    </source>
</evidence>
<keyword evidence="2" id="KW-0418">Kinase</keyword>
<evidence type="ECO:0000313" key="5">
    <source>
        <dbReference type="EMBL" id="CBY31491.1"/>
    </source>
</evidence>
<dbReference type="EMBL" id="FN655257">
    <property type="protein sequence ID" value="CBY38551.1"/>
    <property type="molecule type" value="Genomic_DNA"/>
</dbReference>
<accession>E4XL03</accession>
<feature type="domain" description="Carbohydrate kinase PfkB" evidence="3">
    <location>
        <begin position="35"/>
        <end position="118"/>
    </location>
</feature>
<reference evidence="4" key="1">
    <citation type="journal article" date="2010" name="Science">
        <title>Plasticity of animal genome architecture unmasked by rapid evolution of a pelagic tunicate.</title>
        <authorList>
            <person name="Denoeud F."/>
            <person name="Henriet S."/>
            <person name="Mungpakdee S."/>
            <person name="Aury J.M."/>
            <person name="Da Silva C."/>
            <person name="Brinkmann H."/>
            <person name="Mikhaleva J."/>
            <person name="Olsen L.C."/>
            <person name="Jubin C."/>
            <person name="Canestro C."/>
            <person name="Bouquet J.M."/>
            <person name="Danks G."/>
            <person name="Poulain J."/>
            <person name="Campsteijn C."/>
            <person name="Adamski M."/>
            <person name="Cross I."/>
            <person name="Yadetie F."/>
            <person name="Muffato M."/>
            <person name="Louis A."/>
            <person name="Butcher S."/>
            <person name="Tsagkogeorga G."/>
            <person name="Konrad A."/>
            <person name="Singh S."/>
            <person name="Jensen M.F."/>
            <person name="Cong E.H."/>
            <person name="Eikeseth-Otteraa H."/>
            <person name="Noel B."/>
            <person name="Anthouard V."/>
            <person name="Porcel B.M."/>
            <person name="Kachouri-Lafond R."/>
            <person name="Nishino A."/>
            <person name="Ugolini M."/>
            <person name="Chourrout P."/>
            <person name="Nishida H."/>
            <person name="Aasland R."/>
            <person name="Huzurbazar S."/>
            <person name="Westhof E."/>
            <person name="Delsuc F."/>
            <person name="Lehrach H."/>
            <person name="Reinhardt R."/>
            <person name="Weissenbach J."/>
            <person name="Roy S.W."/>
            <person name="Artiguenave F."/>
            <person name="Postlethwait J.H."/>
            <person name="Manak J.R."/>
            <person name="Thompson E.M."/>
            <person name="Jaillon O."/>
            <person name="Du Pasquier L."/>
            <person name="Boudinot P."/>
            <person name="Liberles D.A."/>
            <person name="Volff J.N."/>
            <person name="Philippe H."/>
            <person name="Lenhard B."/>
            <person name="Roest Crollius H."/>
            <person name="Wincker P."/>
            <person name="Chourrout D."/>
        </authorList>
    </citation>
    <scope>NUCLEOTIDE SEQUENCE [LARGE SCALE GENOMIC DNA]</scope>
</reference>
<evidence type="ECO:0000256" key="2">
    <source>
        <dbReference type="ARBA" id="ARBA00022777"/>
    </source>
</evidence>
<dbReference type="SUPFAM" id="SSF53613">
    <property type="entry name" value="Ribokinase-like"/>
    <property type="match status" value="1"/>
</dbReference>
<evidence type="ECO:0000313" key="4">
    <source>
        <dbReference type="EMBL" id="CBY10764.1"/>
    </source>
</evidence>
<keyword evidence="1" id="KW-0808">Transferase</keyword>
<protein>
    <recommendedName>
        <fullName evidence="3">Carbohydrate kinase PfkB domain-containing protein</fullName>
    </recommendedName>
</protein>
<dbReference type="InParanoid" id="E4XL03"/>
<sequence length="131" mass="14583">MSVKILVVGSLNVDQIAYCPRLPLPGETILGEKTIYSPAPCPKREDFETFCEKIDFLIANETEALQLSGSENISEAFEALQKKYKIKNVIVTLGSDGFALKTDEELTNHPVAEKVEVVLLRRKTINLKITC</sequence>